<dbReference type="GO" id="GO:0047372">
    <property type="term" value="F:monoacylglycerol lipase activity"/>
    <property type="evidence" value="ECO:0007669"/>
    <property type="project" value="TreeGrafter"/>
</dbReference>
<dbReference type="PROSITE" id="PS51635">
    <property type="entry name" value="PNPLA"/>
    <property type="match status" value="1"/>
</dbReference>
<gene>
    <name evidence="6" type="ORF">E3C22_19615</name>
</gene>
<organism evidence="6 7">
    <name type="scientific">Jiella endophytica</name>
    <dbReference type="NCBI Taxonomy" id="2558362"/>
    <lineage>
        <taxon>Bacteria</taxon>
        <taxon>Pseudomonadati</taxon>
        <taxon>Pseudomonadota</taxon>
        <taxon>Alphaproteobacteria</taxon>
        <taxon>Hyphomicrobiales</taxon>
        <taxon>Aurantimonadaceae</taxon>
        <taxon>Jiella</taxon>
    </lineage>
</organism>
<accession>A0A4Y8RF73</accession>
<feature type="active site" description="Nucleophile" evidence="3">
    <location>
        <position position="88"/>
    </location>
</feature>
<keyword evidence="2 3" id="KW-0443">Lipid metabolism</keyword>
<evidence type="ECO:0000256" key="2">
    <source>
        <dbReference type="ARBA" id="ARBA00023098"/>
    </source>
</evidence>
<evidence type="ECO:0000313" key="7">
    <source>
        <dbReference type="Proteomes" id="UP000298179"/>
    </source>
</evidence>
<evidence type="ECO:0000256" key="3">
    <source>
        <dbReference type="PROSITE-ProRule" id="PRU01161"/>
    </source>
</evidence>
<dbReference type="InterPro" id="IPR002641">
    <property type="entry name" value="PNPLA_dom"/>
</dbReference>
<feature type="active site" description="Proton acceptor" evidence="3">
    <location>
        <position position="227"/>
    </location>
</feature>
<dbReference type="Pfam" id="PF01734">
    <property type="entry name" value="Patatin"/>
    <property type="match status" value="1"/>
</dbReference>
<evidence type="ECO:0000256" key="4">
    <source>
        <dbReference type="SAM" id="MobiDB-lite"/>
    </source>
</evidence>
<dbReference type="EMBL" id="SOZD01000006">
    <property type="protein sequence ID" value="TFF19873.1"/>
    <property type="molecule type" value="Genomic_DNA"/>
</dbReference>
<dbReference type="NCBIfam" id="NF041079">
    <property type="entry name" value="CBASS_lipase"/>
    <property type="match status" value="1"/>
</dbReference>
<feature type="region of interest" description="Disordered" evidence="4">
    <location>
        <begin position="1"/>
        <end position="40"/>
    </location>
</feature>
<feature type="domain" description="PNPLA" evidence="5">
    <location>
        <begin position="48"/>
        <end position="240"/>
    </location>
</feature>
<evidence type="ECO:0000256" key="1">
    <source>
        <dbReference type="ARBA" id="ARBA00010240"/>
    </source>
</evidence>
<dbReference type="OrthoDB" id="9807112at2"/>
<dbReference type="SUPFAM" id="SSF52151">
    <property type="entry name" value="FabD/lysophospholipase-like"/>
    <property type="match status" value="1"/>
</dbReference>
<dbReference type="GO" id="GO:0004620">
    <property type="term" value="F:phospholipase activity"/>
    <property type="evidence" value="ECO:0007669"/>
    <property type="project" value="TreeGrafter"/>
</dbReference>
<comment type="caution">
    <text evidence="6">The sequence shown here is derived from an EMBL/GenBank/DDBJ whole genome shotgun (WGS) entry which is preliminary data.</text>
</comment>
<sequence length="369" mass="41083">MQDRSERVSQTTNSSRELAPIPQGVRSTGSRRSRRPQQPWEAEEFRILSIDGGGIRGILPATILDLCERHFLRGESAGDYFDMIAGTSTGGIIALGLGKGETAGDILKLYTDHGEEIFPPEPERKGVQKVVGDWWKFGRNVSGVRYDAQALTRQLERTFGSQLYGESKRRLVIPTFDAHTKVNVLKTPHHGDFQIDWQKRMVDVALATSAAPTYLPPHRIGTQVYADGGVWANNPVMLALVDALTCYDLDRHKVRILSLGCGSGELRMSEKQISRGGQWDWRDIVNVAMELSSQNADGQAKLLVGPERFCRLDIPDQVHPIPLDDVKTAKAILPGEGKRLFDEGREELASFFDNPRPTYPAFYGPRKSS</sequence>
<reference evidence="6 7" key="1">
    <citation type="submission" date="2019-03" db="EMBL/GenBank/DDBJ databases">
        <title>Jiella endophytica sp. nov., a novel endophytic bacterium isolated from root of Ficus microcarpa Linn. f.</title>
        <authorList>
            <person name="Tuo L."/>
        </authorList>
    </citation>
    <scope>NUCLEOTIDE SEQUENCE [LARGE SCALE GENOMIC DNA]</scope>
    <source>
        <strain evidence="6 7">CBS5Q-3</strain>
    </source>
</reference>
<dbReference type="PANTHER" id="PTHR32176">
    <property type="entry name" value="XYLOSE ISOMERASE"/>
    <property type="match status" value="1"/>
</dbReference>
<dbReference type="GO" id="GO:0016042">
    <property type="term" value="P:lipid catabolic process"/>
    <property type="evidence" value="ECO:0007669"/>
    <property type="project" value="UniProtKB-UniRule"/>
</dbReference>
<dbReference type="CDD" id="cd07199">
    <property type="entry name" value="Pat17_PNPLA8_PNPLA9_like"/>
    <property type="match status" value="1"/>
</dbReference>
<dbReference type="Proteomes" id="UP000298179">
    <property type="component" value="Unassembled WGS sequence"/>
</dbReference>
<comment type="similarity">
    <text evidence="1">Belongs to the patatin family.</text>
</comment>
<keyword evidence="3" id="KW-0378">Hydrolase</keyword>
<name>A0A4Y8RF73_9HYPH</name>
<feature type="short sequence motif" description="GXGXXG" evidence="3">
    <location>
        <begin position="52"/>
        <end position="57"/>
    </location>
</feature>
<keyword evidence="3" id="KW-0442">Lipid degradation</keyword>
<feature type="short sequence motif" description="GXSXG" evidence="3">
    <location>
        <begin position="86"/>
        <end position="90"/>
    </location>
</feature>
<proteinExistence type="inferred from homology"/>
<evidence type="ECO:0000259" key="5">
    <source>
        <dbReference type="PROSITE" id="PS51635"/>
    </source>
</evidence>
<dbReference type="AlphaFoldDB" id="A0A4Y8RF73"/>
<dbReference type="PANTHER" id="PTHR32176:SF92">
    <property type="entry name" value="XYLOSE ISOMERASE"/>
    <property type="match status" value="1"/>
</dbReference>
<dbReference type="InterPro" id="IPR016035">
    <property type="entry name" value="Acyl_Trfase/lysoPLipase"/>
</dbReference>
<feature type="short sequence motif" description="DGA/G" evidence="3">
    <location>
        <begin position="227"/>
        <end position="229"/>
    </location>
</feature>
<dbReference type="Gene3D" id="3.40.1090.10">
    <property type="entry name" value="Cytosolic phospholipase A2 catalytic domain"/>
    <property type="match status" value="1"/>
</dbReference>
<keyword evidence="7" id="KW-1185">Reference proteome</keyword>
<protein>
    <submittedName>
        <fullName evidence="6">Patatin</fullName>
    </submittedName>
</protein>
<evidence type="ECO:0000313" key="6">
    <source>
        <dbReference type="EMBL" id="TFF19873.1"/>
    </source>
</evidence>